<name>A0ABX2C609_9BRAD</name>
<reference evidence="2" key="1">
    <citation type="submission" date="2020-05" db="EMBL/GenBank/DDBJ databases">
        <title>Nod-independent and nitrogen-fixing Bradyrhizobium aeschynomene sp. nov. isolated from nodules of Aeschynomene indica.</title>
        <authorList>
            <person name="Zhang Z."/>
        </authorList>
    </citation>
    <scope>NUCLEOTIDE SEQUENCE</scope>
    <source>
        <strain evidence="2">83012</strain>
    </source>
</reference>
<dbReference type="RefSeq" id="WP_172108415.1">
    <property type="nucleotide sequence ID" value="NZ_JABFDN010000001.1"/>
</dbReference>
<evidence type="ECO:0000313" key="2">
    <source>
        <dbReference type="EMBL" id="NPU63721.1"/>
    </source>
</evidence>
<keyword evidence="3" id="KW-1185">Reference proteome</keyword>
<dbReference type="Proteomes" id="UP000886476">
    <property type="component" value="Unassembled WGS sequence"/>
</dbReference>
<feature type="chain" id="PRO_5045107096" evidence="1">
    <location>
        <begin position="21"/>
        <end position="347"/>
    </location>
</feature>
<gene>
    <name evidence="2" type="ORF">HL667_01780</name>
</gene>
<organism evidence="2 3">
    <name type="scientific">Bradyrhizobium aeschynomenes</name>
    <dbReference type="NCBI Taxonomy" id="2734909"/>
    <lineage>
        <taxon>Bacteria</taxon>
        <taxon>Pseudomonadati</taxon>
        <taxon>Pseudomonadota</taxon>
        <taxon>Alphaproteobacteria</taxon>
        <taxon>Hyphomicrobiales</taxon>
        <taxon>Nitrobacteraceae</taxon>
        <taxon>Bradyrhizobium</taxon>
    </lineage>
</organism>
<accession>A0ABX2C609</accession>
<feature type="signal peptide" evidence="1">
    <location>
        <begin position="1"/>
        <end position="20"/>
    </location>
</feature>
<protein>
    <submittedName>
        <fullName evidence="2">Uncharacterized protein</fullName>
    </submittedName>
</protein>
<sequence length="347" mass="37408">MKTIACTIAVLLASMSVTEAQDACSEVLRLTGKSETSTAEVYAFANRLYSQHCEGSKYKENKNLNIGLEAVVESIPVNFKLDKGTNTERVEHFCKTYDADLKINYSRAAQASIVSSVAVQAWENCQKFRNLGINFAPMVVLDQVVLSVEKKSADSIIIQGVKYDEDKMTCTATGDDASPAKSVKASLDTIRKLDSGDQWHVLCKRKSVEEAGIKTFPITSLVVLTTKGAFTLPIAADADLGIKTAQQMMKELADIRSSLQKPPPALRCSRTTTSNNDGVPAAVANIPKEYESKGYVVTGGGCQQNSKSYALTRNNSGGGGWECDINPMGEKLPAGALTAEVTYCGFE</sequence>
<comment type="caution">
    <text evidence="2">The sequence shown here is derived from an EMBL/GenBank/DDBJ whole genome shotgun (WGS) entry which is preliminary data.</text>
</comment>
<proteinExistence type="predicted"/>
<keyword evidence="1" id="KW-0732">Signal</keyword>
<evidence type="ECO:0000256" key="1">
    <source>
        <dbReference type="SAM" id="SignalP"/>
    </source>
</evidence>
<evidence type="ECO:0000313" key="3">
    <source>
        <dbReference type="Proteomes" id="UP000886476"/>
    </source>
</evidence>
<dbReference type="EMBL" id="JABFDN010000001">
    <property type="protein sequence ID" value="NPU63721.1"/>
    <property type="molecule type" value="Genomic_DNA"/>
</dbReference>